<accession>A0A7J7K419</accession>
<feature type="region of interest" description="Disordered" evidence="1">
    <location>
        <begin position="910"/>
        <end position="934"/>
    </location>
</feature>
<name>A0A7J7K419_BUGNE</name>
<evidence type="ECO:0000256" key="2">
    <source>
        <dbReference type="SAM" id="Phobius"/>
    </source>
</evidence>
<feature type="compositionally biased region" description="Low complexity" evidence="1">
    <location>
        <begin position="22"/>
        <end position="36"/>
    </location>
</feature>
<comment type="caution">
    <text evidence="3">The sequence shown here is derived from an EMBL/GenBank/DDBJ whole genome shotgun (WGS) entry which is preliminary data.</text>
</comment>
<organism evidence="3 4">
    <name type="scientific">Bugula neritina</name>
    <name type="common">Brown bryozoan</name>
    <name type="synonym">Sertularia neritina</name>
    <dbReference type="NCBI Taxonomy" id="10212"/>
    <lineage>
        <taxon>Eukaryota</taxon>
        <taxon>Metazoa</taxon>
        <taxon>Spiralia</taxon>
        <taxon>Lophotrochozoa</taxon>
        <taxon>Bryozoa</taxon>
        <taxon>Gymnolaemata</taxon>
        <taxon>Cheilostomatida</taxon>
        <taxon>Flustrina</taxon>
        <taxon>Buguloidea</taxon>
        <taxon>Bugulidae</taxon>
        <taxon>Bugula</taxon>
    </lineage>
</organism>
<evidence type="ECO:0000313" key="3">
    <source>
        <dbReference type="EMBL" id="KAF6032721.1"/>
    </source>
</evidence>
<dbReference type="PANTHER" id="PTHR31524">
    <property type="match status" value="1"/>
</dbReference>
<feature type="region of interest" description="Disordered" evidence="1">
    <location>
        <begin position="167"/>
        <end position="249"/>
    </location>
</feature>
<dbReference type="PANTHER" id="PTHR31524:SF2">
    <property type="entry name" value="PROTEIN CBG10426"/>
    <property type="match status" value="1"/>
</dbReference>
<evidence type="ECO:0000256" key="1">
    <source>
        <dbReference type="SAM" id="MobiDB-lite"/>
    </source>
</evidence>
<feature type="compositionally biased region" description="Polar residues" evidence="1">
    <location>
        <begin position="37"/>
        <end position="59"/>
    </location>
</feature>
<dbReference type="AlphaFoldDB" id="A0A7J7K419"/>
<feature type="region of interest" description="Disordered" evidence="1">
    <location>
        <begin position="1"/>
        <end position="59"/>
    </location>
</feature>
<feature type="compositionally biased region" description="Polar residues" evidence="1">
    <location>
        <begin position="197"/>
        <end position="207"/>
    </location>
</feature>
<proteinExistence type="predicted"/>
<dbReference type="EMBL" id="VXIV02001485">
    <property type="protein sequence ID" value="KAF6032721.1"/>
    <property type="molecule type" value="Genomic_DNA"/>
</dbReference>
<sequence>MATGPDHTTTTAVSLPTSIELSVSTPTSPSPTTITSQASVDESLSTGTRPKTSRPTQVATSAEDVLNFWNSLPEYMKTMCLQSSTTPSEPPAPPPSSYMPYVPQPHQANAGFSQNYRVSTSLSETIARNKVHAVVTEDVAAVNDPIGPLTKQLQGLTELLRLQVTKGEGTKPANDQPQETRPKHNTFQREQGPPRYQQPNRYNSFNSRGRRGRRGGYGGRGDHRNPHRPRANYYGEQGQQRQPPPERKPWYCHKCGSNHHGSHCTAVNVVEEDPESFAFNYLNEQPRDVNVVQTEKEDKPKKRRGGKNKLSKFSYVQLSLLCLMATFLITDATPAVISNQPMVCGSHQTDLPHLFDISRTFTCTNNDTADPKLVPQNSTIMVYKPNLILWESPAYQCKKFTTIIETQISFFTDIKEKTVSSSDRVVTQGECLDMIRYKECRDGKLKGGNGVYLTDNKIDAKYVHCCKKHSFSADQCSIIEASVYAKHGSGEMESTAGDVSHCNYKDLHCQLSDGSILIWEANENVYCKEEEWYEVEGTFYDLHFVSKDRGMAFTFTQHGMGSAKDCDGNVTSVTDQGLMVRFLTPLINTTIRDNIVDKYSLQGEFSAVINSVAQAIVHEQTQLAQKLFWSSYYYSCHNAAQMISIITMLLEQHPTMAARYMLQMTNIVANSGPGYLEVFPCTEIAPDMYELLPMPEGNCTNYIPIKLNMGGSETQGFLNPVDNIIHADTYNVNCERVNGSLIRLNGTLMSYYTNGSLQQIPAPTELTIPNLHLGAAPLKIHETVFSRAHRLNWADFSYHISLNSILSTLSRQSQVLKAMGIVNTPHNTVEENKVKSQERLLGKTFFSFLFGGHVASVYELWTLASNIIVTCTVLTVTFHLLYRLCRAKLCPRRSTPLVAEVQYRGDIQQTGKNCLDGEPDNEVYAPSNPTERDRLTEQNNLYPNLDQVRWPSWYNPAQQ</sequence>
<feature type="compositionally biased region" description="Polar residues" evidence="1">
    <location>
        <begin position="1"/>
        <end position="21"/>
    </location>
</feature>
<protein>
    <submittedName>
        <fullName evidence="3">Uncharacterized protein</fullName>
    </submittedName>
</protein>
<feature type="transmembrane region" description="Helical" evidence="2">
    <location>
        <begin position="867"/>
        <end position="885"/>
    </location>
</feature>
<keyword evidence="2" id="KW-0472">Membrane</keyword>
<gene>
    <name evidence="3" type="ORF">EB796_008969</name>
</gene>
<evidence type="ECO:0000313" key="4">
    <source>
        <dbReference type="Proteomes" id="UP000593567"/>
    </source>
</evidence>
<keyword evidence="4" id="KW-1185">Reference proteome</keyword>
<keyword evidence="2" id="KW-0812">Transmembrane</keyword>
<dbReference type="Proteomes" id="UP000593567">
    <property type="component" value="Unassembled WGS sequence"/>
</dbReference>
<reference evidence="3" key="1">
    <citation type="submission" date="2020-06" db="EMBL/GenBank/DDBJ databases">
        <title>Draft genome of Bugula neritina, a colonial animal packing powerful symbionts and potential medicines.</title>
        <authorList>
            <person name="Rayko M."/>
        </authorList>
    </citation>
    <scope>NUCLEOTIDE SEQUENCE [LARGE SCALE GENOMIC DNA]</scope>
    <source>
        <strain evidence="3">Kwan_BN1</strain>
    </source>
</reference>
<keyword evidence="2" id="KW-1133">Transmembrane helix</keyword>